<accession>A0A0F9JWD0</accession>
<protein>
    <recommendedName>
        <fullName evidence="2">Glycosyl transferase family 1 domain-containing protein</fullName>
    </recommendedName>
</protein>
<dbReference type="Gene3D" id="3.40.50.2000">
    <property type="entry name" value="Glycogen Phosphorylase B"/>
    <property type="match status" value="1"/>
</dbReference>
<dbReference type="AlphaFoldDB" id="A0A0F9JWD0"/>
<reference evidence="1" key="1">
    <citation type="journal article" date="2015" name="Nature">
        <title>Complex archaea that bridge the gap between prokaryotes and eukaryotes.</title>
        <authorList>
            <person name="Spang A."/>
            <person name="Saw J.H."/>
            <person name="Jorgensen S.L."/>
            <person name="Zaremba-Niedzwiedzka K."/>
            <person name="Martijn J."/>
            <person name="Lind A.E."/>
            <person name="van Eijk R."/>
            <person name="Schleper C."/>
            <person name="Guy L."/>
            <person name="Ettema T.J."/>
        </authorList>
    </citation>
    <scope>NUCLEOTIDE SEQUENCE</scope>
</reference>
<name>A0A0F9JWD0_9ZZZZ</name>
<dbReference type="SUPFAM" id="SSF53756">
    <property type="entry name" value="UDP-Glycosyltransferase/glycogen phosphorylase"/>
    <property type="match status" value="1"/>
</dbReference>
<dbReference type="EMBL" id="LAZR01016732">
    <property type="protein sequence ID" value="KKM03228.1"/>
    <property type="molecule type" value="Genomic_DNA"/>
</dbReference>
<proteinExistence type="predicted"/>
<gene>
    <name evidence="1" type="ORF">LCGC14_1776500</name>
</gene>
<evidence type="ECO:0008006" key="2">
    <source>
        <dbReference type="Google" id="ProtNLM"/>
    </source>
</evidence>
<evidence type="ECO:0000313" key="1">
    <source>
        <dbReference type="EMBL" id="KKM03228.1"/>
    </source>
</evidence>
<comment type="caution">
    <text evidence="1">The sequence shown here is derived from an EMBL/GenBank/DDBJ whole genome shotgun (WGS) entry which is preliminary data.</text>
</comment>
<feature type="non-terminal residue" evidence="1">
    <location>
        <position position="1"/>
    </location>
</feature>
<organism evidence="1">
    <name type="scientific">marine sediment metagenome</name>
    <dbReference type="NCBI Taxonomy" id="412755"/>
    <lineage>
        <taxon>unclassified sequences</taxon>
        <taxon>metagenomes</taxon>
        <taxon>ecological metagenomes</taxon>
    </lineage>
</organism>
<sequence>NFQADGFSPDGYVDEVISHVQNISGTRFIPMGIPDKYLARASSIEAVLVSYAAGRWRPHLMNQAMLRGVAKAFPLHLHDMVEELWDYKVLEKALASFWVYFSPVMMAGGPPLACIEAFMAGMPVILHDPHGHFSGFISGEHCFFVNSDREAIFAAQTLWSSQTLRERIGEAGREKAKEVFNISPFVEGWQEVAK</sequence>